<dbReference type="RefSeq" id="WP_097147730.1">
    <property type="nucleotide sequence ID" value="NZ_OBQC01000001.1"/>
</dbReference>
<dbReference type="Proteomes" id="UP000219252">
    <property type="component" value="Unassembled WGS sequence"/>
</dbReference>
<proteinExistence type="predicted"/>
<keyword evidence="3" id="KW-1185">Reference proteome</keyword>
<evidence type="ECO:0000313" key="2">
    <source>
        <dbReference type="EMBL" id="SOC34920.1"/>
    </source>
</evidence>
<gene>
    <name evidence="2" type="ORF">SAMN05877842_101163</name>
</gene>
<protein>
    <submittedName>
        <fullName evidence="2">REP element-mobilizing transposase RayT</fullName>
    </submittedName>
</protein>
<evidence type="ECO:0000313" key="3">
    <source>
        <dbReference type="Proteomes" id="UP000219252"/>
    </source>
</evidence>
<dbReference type="GO" id="GO:0004803">
    <property type="term" value="F:transposase activity"/>
    <property type="evidence" value="ECO:0007669"/>
    <property type="project" value="InterPro"/>
</dbReference>
<dbReference type="PANTHER" id="PTHR34322">
    <property type="entry name" value="TRANSPOSASE, Y1_TNP DOMAIN-CONTAINING"/>
    <property type="match status" value="1"/>
</dbReference>
<dbReference type="InterPro" id="IPR036515">
    <property type="entry name" value="Transposase_17_sf"/>
</dbReference>
<feature type="domain" description="Transposase IS200-like" evidence="1">
    <location>
        <begin position="9"/>
        <end position="123"/>
    </location>
</feature>
<reference evidence="3" key="1">
    <citation type="submission" date="2017-08" db="EMBL/GenBank/DDBJ databases">
        <authorList>
            <person name="Varghese N."/>
            <person name="Submissions S."/>
        </authorList>
    </citation>
    <scope>NUCLEOTIDE SEQUENCE [LARGE SCALE GENOMIC DNA]</scope>
    <source>
        <strain evidence="3">JC23</strain>
    </source>
</reference>
<accession>A0A285TYY3</accession>
<organism evidence="2 3">
    <name type="scientific">Ureibacillus acetophenoni</name>
    <dbReference type="NCBI Taxonomy" id="614649"/>
    <lineage>
        <taxon>Bacteria</taxon>
        <taxon>Bacillati</taxon>
        <taxon>Bacillota</taxon>
        <taxon>Bacilli</taxon>
        <taxon>Bacillales</taxon>
        <taxon>Caryophanaceae</taxon>
        <taxon>Ureibacillus</taxon>
    </lineage>
</organism>
<sequence length="195" mass="23615">MPRGIRIWNPNYFHHIVMRGNNRQRIFQNERDFNEFFRVLYYTYDKYPFTIAAYCIMSNHYHLLLKSPEYPLGHVMRSINRRYCDYFKKKYKYTGHLYESRYFSKMITTPMSLLSVSRYIHRNPINTETPIVVKLEHYPYSSYALNKNPLSQPLPFIDTTSLLSCLKYPNLQTKEDYFAYCENNIDDNDNNLLAY</sequence>
<dbReference type="EMBL" id="OBQC01000001">
    <property type="protein sequence ID" value="SOC34920.1"/>
    <property type="molecule type" value="Genomic_DNA"/>
</dbReference>
<dbReference type="AlphaFoldDB" id="A0A285TYY3"/>
<dbReference type="GO" id="GO:0006313">
    <property type="term" value="P:DNA transposition"/>
    <property type="evidence" value="ECO:0007669"/>
    <property type="project" value="InterPro"/>
</dbReference>
<dbReference type="SMART" id="SM01321">
    <property type="entry name" value="Y1_Tnp"/>
    <property type="match status" value="1"/>
</dbReference>
<dbReference type="Pfam" id="PF01797">
    <property type="entry name" value="Y1_Tnp"/>
    <property type="match status" value="1"/>
</dbReference>
<evidence type="ECO:0000259" key="1">
    <source>
        <dbReference type="SMART" id="SM01321"/>
    </source>
</evidence>
<dbReference type="SUPFAM" id="SSF143422">
    <property type="entry name" value="Transposase IS200-like"/>
    <property type="match status" value="1"/>
</dbReference>
<dbReference type="OrthoDB" id="9788881at2"/>
<name>A0A285TYY3_9BACL</name>
<dbReference type="GO" id="GO:0003677">
    <property type="term" value="F:DNA binding"/>
    <property type="evidence" value="ECO:0007669"/>
    <property type="project" value="InterPro"/>
</dbReference>
<dbReference type="InterPro" id="IPR002686">
    <property type="entry name" value="Transposase_17"/>
</dbReference>
<dbReference type="PANTHER" id="PTHR34322:SF2">
    <property type="entry name" value="TRANSPOSASE IS200-LIKE DOMAIN-CONTAINING PROTEIN"/>
    <property type="match status" value="1"/>
</dbReference>
<dbReference type="Gene3D" id="3.30.70.1290">
    <property type="entry name" value="Transposase IS200-like"/>
    <property type="match status" value="1"/>
</dbReference>